<dbReference type="EMBL" id="SPUK01000002">
    <property type="protein sequence ID" value="TQV99461.1"/>
    <property type="molecule type" value="Genomic_DNA"/>
</dbReference>
<evidence type="ECO:0000256" key="2">
    <source>
        <dbReference type="SAM" id="Phobius"/>
    </source>
</evidence>
<gene>
    <name evidence="3" type="ORF">IF1G_01676</name>
</gene>
<feature type="region of interest" description="Disordered" evidence="1">
    <location>
        <begin position="360"/>
        <end position="406"/>
    </location>
</feature>
<protein>
    <submittedName>
        <fullName evidence="3">Uncharacterized protein</fullName>
    </submittedName>
</protein>
<organism evidence="3 4">
    <name type="scientific">Cordyceps javanica</name>
    <dbReference type="NCBI Taxonomy" id="43265"/>
    <lineage>
        <taxon>Eukaryota</taxon>
        <taxon>Fungi</taxon>
        <taxon>Dikarya</taxon>
        <taxon>Ascomycota</taxon>
        <taxon>Pezizomycotina</taxon>
        <taxon>Sordariomycetes</taxon>
        <taxon>Hypocreomycetidae</taxon>
        <taxon>Hypocreales</taxon>
        <taxon>Cordycipitaceae</taxon>
        <taxon>Cordyceps</taxon>
    </lineage>
</organism>
<feature type="region of interest" description="Disordered" evidence="1">
    <location>
        <begin position="1"/>
        <end position="28"/>
    </location>
</feature>
<feature type="compositionally biased region" description="Low complexity" evidence="1">
    <location>
        <begin position="228"/>
        <end position="247"/>
    </location>
</feature>
<proteinExistence type="predicted"/>
<dbReference type="Proteomes" id="UP000315783">
    <property type="component" value="Unassembled WGS sequence"/>
</dbReference>
<keyword evidence="2" id="KW-0812">Transmembrane</keyword>
<evidence type="ECO:0000313" key="4">
    <source>
        <dbReference type="Proteomes" id="UP000315783"/>
    </source>
</evidence>
<evidence type="ECO:0000256" key="1">
    <source>
        <dbReference type="SAM" id="MobiDB-lite"/>
    </source>
</evidence>
<feature type="transmembrane region" description="Helical" evidence="2">
    <location>
        <begin position="415"/>
        <end position="434"/>
    </location>
</feature>
<keyword evidence="4" id="KW-1185">Reference proteome</keyword>
<dbReference type="STRING" id="43265.A0A545VCK1"/>
<feature type="compositionally biased region" description="Basic and acidic residues" evidence="1">
    <location>
        <begin position="182"/>
        <end position="201"/>
    </location>
</feature>
<feature type="compositionally biased region" description="Basic residues" evidence="1">
    <location>
        <begin position="369"/>
        <end position="379"/>
    </location>
</feature>
<comment type="caution">
    <text evidence="3">The sequence shown here is derived from an EMBL/GenBank/DDBJ whole genome shotgun (WGS) entry which is preliminary data.</text>
</comment>
<dbReference type="AlphaFoldDB" id="A0A545VCK1"/>
<name>A0A545VCK1_9HYPO</name>
<feature type="transmembrane region" description="Helical" evidence="2">
    <location>
        <begin position="446"/>
        <end position="465"/>
    </location>
</feature>
<keyword evidence="2" id="KW-1133">Transmembrane helix</keyword>
<feature type="region of interest" description="Disordered" evidence="1">
    <location>
        <begin position="180"/>
        <end position="252"/>
    </location>
</feature>
<accession>A0A545VCK1</accession>
<dbReference type="OrthoDB" id="5428055at2759"/>
<evidence type="ECO:0000313" key="3">
    <source>
        <dbReference type="EMBL" id="TQV99461.1"/>
    </source>
</evidence>
<reference evidence="3 4" key="1">
    <citation type="journal article" date="2019" name="Appl. Microbiol. Biotechnol.">
        <title>Genome sequence of Isaria javanica and comparative genome analysis insights into family S53 peptidase evolution in fungal entomopathogens.</title>
        <authorList>
            <person name="Lin R."/>
            <person name="Zhang X."/>
            <person name="Xin B."/>
            <person name="Zou M."/>
            <person name="Gao Y."/>
            <person name="Qin F."/>
            <person name="Hu Q."/>
            <person name="Xie B."/>
            <person name="Cheng X."/>
        </authorList>
    </citation>
    <scope>NUCLEOTIDE SEQUENCE [LARGE SCALE GENOMIC DNA]</scope>
    <source>
        <strain evidence="3 4">IJ1G</strain>
    </source>
</reference>
<keyword evidence="2" id="KW-0472">Membrane</keyword>
<sequence>MSQRRRKPPSSPRLSGAPSADDDGLTPLGYVLEWTPRSHHHRHRLDTVDNLRSELLGGEPAGVEQLIVLRGGPDLVGAGSSRPDDDGAGGVSDALRNLAGVDAAFLEAFARGGAKPFRPRGRARTACWWTWRYPEQSTTTRDGNDGPSSSSSSSFVVMRHAALWLSSPTPILLVDTPLDPAASRRRDKPAAPRLRHQDAATRRSGLQHGMASGDGGGRYGSMARYHTSPRPQADSSSSSSGKPGGRPAPAPAWALDDELAAAVDHVQDVALDEMLAEIVYERWAAYLGALRLDGDGAGDVDVDGGRAARRLLWSYMVALERNLDDARCCARQGRFVEHASPAAWTDLSQRAQLRIQLASAASATSSITNRRRHHHHRRRRDEEEEEGEEKDGAAPRRGGGGDEGDAANERSLDRIAYLGGVLLPVTVVAGVLAIEGRYGPEGPQFWVFWAASAAASVAALLVIYLDQLRLADVWVEMPSMVEAGGGGGDGGGFGLGGVVDDGGGKLVAAATARRRAWHRERMGWARAMKRATGYYRLRGARWIRFQSPANEEGRGREEDIIVVHEE</sequence>